<dbReference type="AlphaFoldDB" id="A0A6S7L5C0"/>
<protein>
    <submittedName>
        <fullName evidence="1">Uncharacterized protein</fullName>
    </submittedName>
</protein>
<sequence length="263" mass="29065">MMKVGILLFILITASLVSFEVAFAATASGGPDQILTTLKRTFGNAYIREERGQATPQEQYAVLYIHRGGPRDSSTPVFDVSNVCGKPPKNFIKETIDNWSRGIRGKGRDVYSITQKNSPLWPASVDDGPTLAKDCESMGGLTPHPNIATAGRIQTPGRTPNPTNKFHSEYLLKKVSNIMMLTYKTKEGDCPGAVYLYSYLTPCNTCKDTVKAILRDLRISRGRDGKSCTDTPFYLGYTNEYPEWNKVKPYLQKAGIIVVGPID</sequence>
<organism evidence="1 2">
    <name type="scientific">Paramuricea clavata</name>
    <name type="common">Red gorgonian</name>
    <name type="synonym">Violescent sea-whip</name>
    <dbReference type="NCBI Taxonomy" id="317549"/>
    <lineage>
        <taxon>Eukaryota</taxon>
        <taxon>Metazoa</taxon>
        <taxon>Cnidaria</taxon>
        <taxon>Anthozoa</taxon>
        <taxon>Octocorallia</taxon>
        <taxon>Malacalcyonacea</taxon>
        <taxon>Plexauridae</taxon>
        <taxon>Paramuricea</taxon>
    </lineage>
</organism>
<dbReference type="OrthoDB" id="10598061at2759"/>
<evidence type="ECO:0000313" key="2">
    <source>
        <dbReference type="Proteomes" id="UP001152795"/>
    </source>
</evidence>
<name>A0A6S7L5C0_PARCT</name>
<accession>A0A6S7L5C0</accession>
<keyword evidence="2" id="KW-1185">Reference proteome</keyword>
<evidence type="ECO:0000313" key="1">
    <source>
        <dbReference type="EMBL" id="CAB4033362.1"/>
    </source>
</evidence>
<comment type="caution">
    <text evidence="1">The sequence shown here is derived from an EMBL/GenBank/DDBJ whole genome shotgun (WGS) entry which is preliminary data.</text>
</comment>
<dbReference type="EMBL" id="CACRXK020019189">
    <property type="protein sequence ID" value="CAB4033362.1"/>
    <property type="molecule type" value="Genomic_DNA"/>
</dbReference>
<proteinExistence type="predicted"/>
<gene>
    <name evidence="1" type="ORF">PACLA_8A020351</name>
</gene>
<dbReference type="Proteomes" id="UP001152795">
    <property type="component" value="Unassembled WGS sequence"/>
</dbReference>
<reference evidence="1" key="1">
    <citation type="submission" date="2020-04" db="EMBL/GenBank/DDBJ databases">
        <authorList>
            <person name="Alioto T."/>
            <person name="Alioto T."/>
            <person name="Gomez Garrido J."/>
        </authorList>
    </citation>
    <scope>NUCLEOTIDE SEQUENCE</scope>
    <source>
        <strain evidence="1">A484AB</strain>
    </source>
</reference>